<feature type="domain" description="External alternative NADH-ubiquinone oxidoreductase-like C-terminal" evidence="10">
    <location>
        <begin position="346"/>
        <end position="401"/>
    </location>
</feature>
<accession>A0A1F5YWR1</accession>
<evidence type="ECO:0000256" key="1">
    <source>
        <dbReference type="ARBA" id="ARBA00005272"/>
    </source>
</evidence>
<dbReference type="PRINTS" id="PR00368">
    <property type="entry name" value="FADPNR"/>
</dbReference>
<dbReference type="STRING" id="1817867.A3F83_00200"/>
<dbReference type="Proteomes" id="UP000179129">
    <property type="component" value="Unassembled WGS sequence"/>
</dbReference>
<evidence type="ECO:0000256" key="4">
    <source>
        <dbReference type="ARBA" id="ARBA00022827"/>
    </source>
</evidence>
<organism evidence="11 12">
    <name type="scientific">Candidatus Glassbacteria bacterium RIFCSPLOWO2_12_FULL_58_11</name>
    <dbReference type="NCBI Taxonomy" id="1817867"/>
    <lineage>
        <taxon>Bacteria</taxon>
        <taxon>Candidatus Glassiibacteriota</taxon>
    </lineage>
</organism>
<sequence>MAGKPQVVIAGAGFGGLWAAREFDKQPVEVLVLDRNNYHTFQPLLYQVAAAEVEPEAIAYPVRSTLSRSRNVHFLMDEMTGLNLEDKIIECRGREIFYDYLILALGSATNFLGVAGAAGHAFQLKTLEQGIALRNHILACFERSALEPDPERRRRALSFIIVGGGPTGVEFAGALHELIGGMLVHDYPLIDPREIRVVLLEACDSLLTGLPRKLQDYALQRLEKMGVEVYLGTAVSRVTPREVFCGEGVLIPTETVVWTAGVRGESPREGWGLPLSPGGRLPVEPTLQVTGYPGIYAIGDLAYLEEGRRPLAMMAPVATQQGTAAAQNILRKIHGAPENPFRYHNLGNMVTIGRNKAVASLLGRSFTGWTAWLIWLGVHLFNLIGFRNRLLVLINWSWDYFCFDRTVKLILPRDSREQPSPGRFVHCRKNSAENTAWPLNVLRIERKKRRGAA</sequence>
<dbReference type="Pfam" id="PF07992">
    <property type="entry name" value="Pyr_redox_2"/>
    <property type="match status" value="1"/>
</dbReference>
<evidence type="ECO:0000256" key="5">
    <source>
        <dbReference type="ARBA" id="ARBA00022946"/>
    </source>
</evidence>
<dbReference type="EC" id="1.6.5.9" evidence="2"/>
<evidence type="ECO:0000256" key="3">
    <source>
        <dbReference type="ARBA" id="ARBA00022630"/>
    </source>
</evidence>
<gene>
    <name evidence="11" type="ORF">A3F83_00200</name>
</gene>
<evidence type="ECO:0000313" key="11">
    <source>
        <dbReference type="EMBL" id="OGG04628.1"/>
    </source>
</evidence>
<name>A0A1F5YWR1_9BACT</name>
<keyword evidence="5" id="KW-0809">Transit peptide</keyword>
<proteinExistence type="inferred from homology"/>
<dbReference type="PRINTS" id="PR00411">
    <property type="entry name" value="PNDRDTASEI"/>
</dbReference>
<evidence type="ECO:0000256" key="7">
    <source>
        <dbReference type="ARBA" id="ARBA00023027"/>
    </source>
</evidence>
<dbReference type="SUPFAM" id="SSF51905">
    <property type="entry name" value="FAD/NAD(P)-binding domain"/>
    <property type="match status" value="1"/>
</dbReference>
<dbReference type="Gene3D" id="3.50.50.100">
    <property type="match status" value="1"/>
</dbReference>
<dbReference type="Pfam" id="PF22366">
    <property type="entry name" value="NDH2_C"/>
    <property type="match status" value="1"/>
</dbReference>
<evidence type="ECO:0000259" key="9">
    <source>
        <dbReference type="Pfam" id="PF07992"/>
    </source>
</evidence>
<comment type="caution">
    <text evidence="11">The sequence shown here is derived from an EMBL/GenBank/DDBJ whole genome shotgun (WGS) entry which is preliminary data.</text>
</comment>
<dbReference type="InterPro" id="IPR036188">
    <property type="entry name" value="FAD/NAD-bd_sf"/>
</dbReference>
<dbReference type="PANTHER" id="PTHR43706">
    <property type="entry name" value="NADH DEHYDROGENASE"/>
    <property type="match status" value="1"/>
</dbReference>
<keyword evidence="4" id="KW-0274">FAD</keyword>
<evidence type="ECO:0000313" key="12">
    <source>
        <dbReference type="Proteomes" id="UP000179129"/>
    </source>
</evidence>
<dbReference type="GO" id="GO:0050136">
    <property type="term" value="F:NADH dehydrogenase (quinone) (non-electrogenic) activity"/>
    <property type="evidence" value="ECO:0007669"/>
    <property type="project" value="UniProtKB-EC"/>
</dbReference>
<reference evidence="11 12" key="1">
    <citation type="journal article" date="2016" name="Nat. Commun.">
        <title>Thousands of microbial genomes shed light on interconnected biogeochemical processes in an aquifer system.</title>
        <authorList>
            <person name="Anantharaman K."/>
            <person name="Brown C.T."/>
            <person name="Hug L.A."/>
            <person name="Sharon I."/>
            <person name="Castelle C.J."/>
            <person name="Probst A.J."/>
            <person name="Thomas B.C."/>
            <person name="Singh A."/>
            <person name="Wilkins M.J."/>
            <person name="Karaoz U."/>
            <person name="Brodie E.L."/>
            <person name="Williams K.H."/>
            <person name="Hubbard S.S."/>
            <person name="Banfield J.F."/>
        </authorList>
    </citation>
    <scope>NUCLEOTIDE SEQUENCE [LARGE SCALE GENOMIC DNA]</scope>
</reference>
<dbReference type="InterPro" id="IPR054585">
    <property type="entry name" value="NDH2-like_C"/>
</dbReference>
<comment type="catalytic activity">
    <reaction evidence="8">
        <text>a quinone + NADH + H(+) = a quinol + NAD(+)</text>
        <dbReference type="Rhea" id="RHEA:46160"/>
        <dbReference type="ChEBI" id="CHEBI:15378"/>
        <dbReference type="ChEBI" id="CHEBI:24646"/>
        <dbReference type="ChEBI" id="CHEBI:57540"/>
        <dbReference type="ChEBI" id="CHEBI:57945"/>
        <dbReference type="ChEBI" id="CHEBI:132124"/>
        <dbReference type="EC" id="1.6.5.9"/>
    </reaction>
</comment>
<evidence type="ECO:0000256" key="6">
    <source>
        <dbReference type="ARBA" id="ARBA00023002"/>
    </source>
</evidence>
<evidence type="ECO:0000256" key="8">
    <source>
        <dbReference type="ARBA" id="ARBA00047599"/>
    </source>
</evidence>
<feature type="domain" description="FAD/NAD(P)-binding" evidence="9">
    <location>
        <begin position="6"/>
        <end position="322"/>
    </location>
</feature>
<dbReference type="EMBL" id="MFIX01000109">
    <property type="protein sequence ID" value="OGG04628.1"/>
    <property type="molecule type" value="Genomic_DNA"/>
</dbReference>
<keyword evidence="6" id="KW-0560">Oxidoreductase</keyword>
<protein>
    <recommendedName>
        <fullName evidence="2">NADH:ubiquinone reductase (non-electrogenic)</fullName>
        <ecNumber evidence="2">1.6.5.9</ecNumber>
    </recommendedName>
</protein>
<evidence type="ECO:0000256" key="2">
    <source>
        <dbReference type="ARBA" id="ARBA00012637"/>
    </source>
</evidence>
<keyword evidence="7" id="KW-0520">NAD</keyword>
<dbReference type="InterPro" id="IPR023753">
    <property type="entry name" value="FAD/NAD-binding_dom"/>
</dbReference>
<dbReference type="InterPro" id="IPR045024">
    <property type="entry name" value="NDH-2"/>
</dbReference>
<comment type="similarity">
    <text evidence="1">Belongs to the NADH dehydrogenase family.</text>
</comment>
<dbReference type="PANTHER" id="PTHR43706:SF47">
    <property type="entry name" value="EXTERNAL NADH-UBIQUINONE OXIDOREDUCTASE 1, MITOCHONDRIAL-RELATED"/>
    <property type="match status" value="1"/>
</dbReference>
<keyword evidence="3" id="KW-0285">Flavoprotein</keyword>
<evidence type="ECO:0000259" key="10">
    <source>
        <dbReference type="Pfam" id="PF22366"/>
    </source>
</evidence>
<dbReference type="AlphaFoldDB" id="A0A1F5YWR1"/>